<comment type="caution">
    <text evidence="2">The sequence shown here is derived from an EMBL/GenBank/DDBJ whole genome shotgun (WGS) entry which is preliminary data.</text>
</comment>
<name>A0ABU6R3V7_9FABA</name>
<accession>A0ABU6R3V7</accession>
<feature type="compositionally biased region" description="Basic and acidic residues" evidence="1">
    <location>
        <begin position="251"/>
        <end position="262"/>
    </location>
</feature>
<keyword evidence="3" id="KW-1185">Reference proteome</keyword>
<evidence type="ECO:0000313" key="3">
    <source>
        <dbReference type="Proteomes" id="UP001341840"/>
    </source>
</evidence>
<feature type="compositionally biased region" description="Basic residues" evidence="1">
    <location>
        <begin position="140"/>
        <end position="156"/>
    </location>
</feature>
<feature type="region of interest" description="Disordered" evidence="1">
    <location>
        <begin position="226"/>
        <end position="262"/>
    </location>
</feature>
<evidence type="ECO:0000313" key="2">
    <source>
        <dbReference type="EMBL" id="MED6118529.1"/>
    </source>
</evidence>
<feature type="compositionally biased region" description="Basic residues" evidence="1">
    <location>
        <begin position="169"/>
        <end position="179"/>
    </location>
</feature>
<dbReference type="Proteomes" id="UP001341840">
    <property type="component" value="Unassembled WGS sequence"/>
</dbReference>
<dbReference type="EMBL" id="JASCZI010030215">
    <property type="protein sequence ID" value="MED6118529.1"/>
    <property type="molecule type" value="Genomic_DNA"/>
</dbReference>
<reference evidence="2 3" key="1">
    <citation type="journal article" date="2023" name="Plants (Basel)">
        <title>Bridging the Gap: Combining Genomics and Transcriptomics Approaches to Understand Stylosanthes scabra, an Orphan Legume from the Brazilian Caatinga.</title>
        <authorList>
            <person name="Ferreira-Neto J.R.C."/>
            <person name="da Silva M.D."/>
            <person name="Binneck E."/>
            <person name="de Melo N.F."/>
            <person name="da Silva R.H."/>
            <person name="de Melo A.L.T.M."/>
            <person name="Pandolfi V."/>
            <person name="Bustamante F.O."/>
            <person name="Brasileiro-Vidal A.C."/>
            <person name="Benko-Iseppon A.M."/>
        </authorList>
    </citation>
    <scope>NUCLEOTIDE SEQUENCE [LARGE SCALE GENOMIC DNA]</scope>
    <source>
        <tissue evidence="2">Leaves</tissue>
    </source>
</reference>
<feature type="compositionally biased region" description="Basic and acidic residues" evidence="1">
    <location>
        <begin position="236"/>
        <end position="245"/>
    </location>
</feature>
<evidence type="ECO:0000256" key="1">
    <source>
        <dbReference type="SAM" id="MobiDB-lite"/>
    </source>
</evidence>
<organism evidence="2 3">
    <name type="scientific">Stylosanthes scabra</name>
    <dbReference type="NCBI Taxonomy" id="79078"/>
    <lineage>
        <taxon>Eukaryota</taxon>
        <taxon>Viridiplantae</taxon>
        <taxon>Streptophyta</taxon>
        <taxon>Embryophyta</taxon>
        <taxon>Tracheophyta</taxon>
        <taxon>Spermatophyta</taxon>
        <taxon>Magnoliopsida</taxon>
        <taxon>eudicotyledons</taxon>
        <taxon>Gunneridae</taxon>
        <taxon>Pentapetalae</taxon>
        <taxon>rosids</taxon>
        <taxon>fabids</taxon>
        <taxon>Fabales</taxon>
        <taxon>Fabaceae</taxon>
        <taxon>Papilionoideae</taxon>
        <taxon>50 kb inversion clade</taxon>
        <taxon>dalbergioids sensu lato</taxon>
        <taxon>Dalbergieae</taxon>
        <taxon>Pterocarpus clade</taxon>
        <taxon>Stylosanthes</taxon>
    </lineage>
</organism>
<sequence length="262" mass="29301">MDGNLACLTDSTCLALNGMGLFNSWMGLGNTSLVRFRFGLNPTKTNTFEDDRRTDDVLREMELGSGPTNENQGESKMEGAVNMDGPIVEETMGSDSEVESDSLSAPPGFEPTYIISPSGLAEWEQIKETQSVVERGRSVPTRKQRRKGKSRARTSLKLRDRIQAGLKGASKRKKGKKHKEISDIADTVWEGHDYVSGESDEDDIENSDLEPERIWRIGEEIGLVAKEAGTANRYLRNKEEEEAKQRRGRETKKNKGQEEDCK</sequence>
<feature type="region of interest" description="Disordered" evidence="1">
    <location>
        <begin position="130"/>
        <end position="184"/>
    </location>
</feature>
<gene>
    <name evidence="2" type="ORF">PIB30_003746</name>
</gene>
<protein>
    <submittedName>
        <fullName evidence="2">Uncharacterized protein</fullName>
    </submittedName>
</protein>
<proteinExistence type="predicted"/>